<dbReference type="GO" id="GO:0005774">
    <property type="term" value="C:vacuolar membrane"/>
    <property type="evidence" value="ECO:0007669"/>
    <property type="project" value="UniProtKB-SubCell"/>
</dbReference>
<evidence type="ECO:0000256" key="7">
    <source>
        <dbReference type="ARBA" id="ARBA00023136"/>
    </source>
</evidence>
<protein>
    <submittedName>
        <fullName evidence="11">Uncharacterized protein</fullName>
    </submittedName>
</protein>
<evidence type="ECO:0000256" key="1">
    <source>
        <dbReference type="ARBA" id="ARBA00004128"/>
    </source>
</evidence>
<feature type="compositionally biased region" description="Low complexity" evidence="9">
    <location>
        <begin position="35"/>
        <end position="54"/>
    </location>
</feature>
<name>A0A9D4TMW4_CHLVU</name>
<evidence type="ECO:0000256" key="3">
    <source>
        <dbReference type="ARBA" id="ARBA00022496"/>
    </source>
</evidence>
<evidence type="ECO:0000256" key="10">
    <source>
        <dbReference type="SAM" id="Phobius"/>
    </source>
</evidence>
<keyword evidence="5 10" id="KW-0812">Transmembrane</keyword>
<keyword evidence="4" id="KW-0926">Vacuole</keyword>
<sequence length="306" mass="31797">MAPNTAKSAGRSHQRDLEDGLPGAMGSMGSGAYEPLPSRVSSRSSPARQRSAVPGVDVQQHERLVALAEDDEELCDHAHHSNRAPWLRAMVLGANDGLVSTSALMMGVGGGTSALATMRLAGIAGLVGGALSMAVGEYISVSSQRDAERADIEQERLEQLKGPEARARELEELAQIYVGRGLPYNLALQVATVLTEKDVIRAHARDELGIDIDELANPLQAAVASAICFTVGAGLPLLSAAWIVDATLRLGILVAATTVGLCLFGFLGAYLGGANVLRGGTRVVVGGWLALGIVYGIGRALNVDSA</sequence>
<comment type="caution">
    <text evidence="11">The sequence shown here is derived from an EMBL/GenBank/DDBJ whole genome shotgun (WGS) entry which is preliminary data.</text>
</comment>
<evidence type="ECO:0000256" key="6">
    <source>
        <dbReference type="ARBA" id="ARBA00022989"/>
    </source>
</evidence>
<dbReference type="Pfam" id="PF01988">
    <property type="entry name" value="VIT1"/>
    <property type="match status" value="1"/>
</dbReference>
<keyword evidence="3" id="KW-0408">Iron</keyword>
<keyword evidence="6 10" id="KW-1133">Transmembrane helix</keyword>
<feature type="transmembrane region" description="Helical" evidence="10">
    <location>
        <begin position="221"/>
        <end position="244"/>
    </location>
</feature>
<reference evidence="11" key="1">
    <citation type="journal article" date="2019" name="Plant J.">
        <title>Chlorella vulgaris genome assembly and annotation reveals the molecular basis for metabolic acclimation to high light conditions.</title>
        <authorList>
            <person name="Cecchin M."/>
            <person name="Marcolungo L."/>
            <person name="Rossato M."/>
            <person name="Girolomoni L."/>
            <person name="Cosentino E."/>
            <person name="Cuine S."/>
            <person name="Li-Beisson Y."/>
            <person name="Delledonne M."/>
            <person name="Ballottari M."/>
        </authorList>
    </citation>
    <scope>NUCLEOTIDE SEQUENCE</scope>
    <source>
        <strain evidence="11">211/11P</strain>
    </source>
</reference>
<keyword evidence="3" id="KW-0406">Ion transport</keyword>
<dbReference type="GO" id="GO:0030026">
    <property type="term" value="P:intracellular manganese ion homeostasis"/>
    <property type="evidence" value="ECO:0007669"/>
    <property type="project" value="InterPro"/>
</dbReference>
<evidence type="ECO:0000313" key="12">
    <source>
        <dbReference type="Proteomes" id="UP001055712"/>
    </source>
</evidence>
<evidence type="ECO:0000256" key="4">
    <source>
        <dbReference type="ARBA" id="ARBA00022554"/>
    </source>
</evidence>
<organism evidence="11 12">
    <name type="scientific">Chlorella vulgaris</name>
    <name type="common">Green alga</name>
    <dbReference type="NCBI Taxonomy" id="3077"/>
    <lineage>
        <taxon>Eukaryota</taxon>
        <taxon>Viridiplantae</taxon>
        <taxon>Chlorophyta</taxon>
        <taxon>core chlorophytes</taxon>
        <taxon>Trebouxiophyceae</taxon>
        <taxon>Chlorellales</taxon>
        <taxon>Chlorellaceae</taxon>
        <taxon>Chlorella clade</taxon>
        <taxon>Chlorella</taxon>
    </lineage>
</organism>
<dbReference type="GO" id="GO:0005384">
    <property type="term" value="F:manganese ion transmembrane transporter activity"/>
    <property type="evidence" value="ECO:0007669"/>
    <property type="project" value="InterPro"/>
</dbReference>
<dbReference type="GO" id="GO:0006826">
    <property type="term" value="P:iron ion transport"/>
    <property type="evidence" value="ECO:0007669"/>
    <property type="project" value="UniProtKB-KW"/>
</dbReference>
<comment type="catalytic activity">
    <reaction evidence="8">
        <text>Fe(2+)(in) = Fe(2+)(out)</text>
        <dbReference type="Rhea" id="RHEA:28486"/>
        <dbReference type="ChEBI" id="CHEBI:29033"/>
    </reaction>
    <physiologicalReaction direction="left-to-right" evidence="8">
        <dbReference type="Rhea" id="RHEA:28487"/>
    </physiologicalReaction>
</comment>
<feature type="region of interest" description="Disordered" evidence="9">
    <location>
        <begin position="1"/>
        <end position="58"/>
    </location>
</feature>
<evidence type="ECO:0000256" key="5">
    <source>
        <dbReference type="ARBA" id="ARBA00022692"/>
    </source>
</evidence>
<keyword evidence="3" id="KW-0813">Transport</keyword>
<evidence type="ECO:0000256" key="9">
    <source>
        <dbReference type="SAM" id="MobiDB-lite"/>
    </source>
</evidence>
<keyword evidence="12" id="KW-1185">Reference proteome</keyword>
<dbReference type="EMBL" id="SIDB01000008">
    <property type="protein sequence ID" value="KAI3429450.1"/>
    <property type="molecule type" value="Genomic_DNA"/>
</dbReference>
<keyword evidence="7 10" id="KW-0472">Membrane</keyword>
<keyword evidence="3" id="KW-0410">Iron transport</keyword>
<dbReference type="AlphaFoldDB" id="A0A9D4TMW4"/>
<evidence type="ECO:0000256" key="8">
    <source>
        <dbReference type="ARBA" id="ARBA00044464"/>
    </source>
</evidence>
<evidence type="ECO:0000256" key="2">
    <source>
        <dbReference type="ARBA" id="ARBA00007049"/>
    </source>
</evidence>
<dbReference type="Proteomes" id="UP001055712">
    <property type="component" value="Unassembled WGS sequence"/>
</dbReference>
<dbReference type="InterPro" id="IPR008217">
    <property type="entry name" value="Ccc1_fam"/>
</dbReference>
<comment type="subcellular location">
    <subcellularLocation>
        <location evidence="1">Vacuole membrane</location>
        <topology evidence="1">Multi-pass membrane protein</topology>
    </subcellularLocation>
</comment>
<dbReference type="CDD" id="cd02432">
    <property type="entry name" value="Nodulin-21_like_1"/>
    <property type="match status" value="1"/>
</dbReference>
<evidence type="ECO:0000313" key="11">
    <source>
        <dbReference type="EMBL" id="KAI3429450.1"/>
    </source>
</evidence>
<feature type="transmembrane region" description="Helical" evidence="10">
    <location>
        <begin position="283"/>
        <end position="301"/>
    </location>
</feature>
<reference evidence="11" key="2">
    <citation type="submission" date="2020-11" db="EMBL/GenBank/DDBJ databases">
        <authorList>
            <person name="Cecchin M."/>
            <person name="Marcolungo L."/>
            <person name="Rossato M."/>
            <person name="Girolomoni L."/>
            <person name="Cosentino E."/>
            <person name="Cuine S."/>
            <person name="Li-Beisson Y."/>
            <person name="Delledonne M."/>
            <person name="Ballottari M."/>
        </authorList>
    </citation>
    <scope>NUCLEOTIDE SEQUENCE</scope>
    <source>
        <strain evidence="11">211/11P</strain>
        <tissue evidence="11">Whole cell</tissue>
    </source>
</reference>
<feature type="transmembrane region" description="Helical" evidence="10">
    <location>
        <begin position="250"/>
        <end position="271"/>
    </location>
</feature>
<proteinExistence type="inferred from homology"/>
<dbReference type="PANTHER" id="PTHR31851">
    <property type="entry name" value="FE(2+)/MN(2+) TRANSPORTER PCL1"/>
    <property type="match status" value="1"/>
</dbReference>
<accession>A0A9D4TMW4</accession>
<gene>
    <name evidence="11" type="ORF">D9Q98_005543</name>
</gene>
<comment type="similarity">
    <text evidence="2">Belongs to the CCC1 family.</text>
</comment>
<dbReference type="OrthoDB" id="509862at2759"/>